<organism evidence="1">
    <name type="scientific">Musa acuminata</name>
    <name type="common">Banana</name>
    <name type="synonym">Musa cavendishii</name>
    <dbReference type="NCBI Taxonomy" id="4641"/>
    <lineage>
        <taxon>Eukaryota</taxon>
        <taxon>Viridiplantae</taxon>
        <taxon>Streptophyta</taxon>
        <taxon>Embryophyta</taxon>
        <taxon>Tracheophyta</taxon>
        <taxon>Spermatophyta</taxon>
        <taxon>Magnoliopsida</taxon>
        <taxon>Liliopsida</taxon>
        <taxon>Zingiberales</taxon>
        <taxon>Musaceae</taxon>
        <taxon>Musa</taxon>
    </lineage>
</organism>
<name>Q1ENW3_MUSAC</name>
<dbReference type="EMBL" id="AC186955">
    <property type="protein sequence ID" value="ABF72013.1"/>
    <property type="molecule type" value="Genomic_DNA"/>
</dbReference>
<dbReference type="AlphaFoldDB" id="Q1ENW3"/>
<sequence>MDEGILCLLKEIDVPYFQSQIDFQDVVKVFHKRPPNPRVRHNSNMRPPNSVTCSNMFSVCSPPPCTHACMNHGYIGSSPACGRSAMEIAVPSWEMRDDGPDKIAREARRREMMADPKSTKRIRGAGLLENSVEWQSVDDGYSCFEQRWTSGHEQATCHVAAAAAYVTGGVIVLFSAKDPENPWSHEEEERGGGKLCRGHLFRSIYAAVAMAVEASDEGSGDLAFRFARSALSSGTTASVPFGLWSTPRRHTARQWVIAAAVDAAASTRLRAKRCSTTRLNLCTAKTNEILRNPANFFFCNLMIVGCS</sequence>
<gene>
    <name evidence="1" type="ORF">MA4_82I11.6</name>
</gene>
<protein>
    <submittedName>
        <fullName evidence="1">Uncharacterized protein</fullName>
    </submittedName>
</protein>
<accession>Q1ENW3</accession>
<evidence type="ECO:0000313" key="1">
    <source>
        <dbReference type="EMBL" id="ABF72013.1"/>
    </source>
</evidence>
<reference evidence="1" key="1">
    <citation type="submission" date="2006-05" db="EMBL/GenBank/DDBJ databases">
        <authorList>
            <person name="Town C.D."/>
            <person name="Ronning C.M."/>
            <person name="Cheung F."/>
            <person name="Haas B.J."/>
            <person name="Althoff R."/>
            <person name="Arbogast T."/>
            <person name="Hine E."/>
            <person name="Piffanelli P."/>
            <person name="Tallon L.J."/>
        </authorList>
    </citation>
    <scope>NUCLEOTIDE SEQUENCE</scope>
</reference>
<proteinExistence type="predicted"/>